<evidence type="ECO:0000256" key="4">
    <source>
        <dbReference type="ARBA" id="ARBA00022737"/>
    </source>
</evidence>
<dbReference type="Gene3D" id="2.130.10.10">
    <property type="entry name" value="YVTN repeat-like/Quinoprotein amine dehydrogenase"/>
    <property type="match status" value="2"/>
</dbReference>
<dbReference type="InterPro" id="IPR001680">
    <property type="entry name" value="WD40_rpt"/>
</dbReference>
<feature type="region of interest" description="Disordered" evidence="7">
    <location>
        <begin position="318"/>
        <end position="358"/>
    </location>
</feature>
<feature type="compositionally biased region" description="Low complexity" evidence="7">
    <location>
        <begin position="532"/>
        <end position="551"/>
    </location>
</feature>
<accession>A0ABQ9XVT7</accession>
<feature type="compositionally biased region" description="Polar residues" evidence="7">
    <location>
        <begin position="614"/>
        <end position="624"/>
    </location>
</feature>
<dbReference type="CDD" id="cd00200">
    <property type="entry name" value="WD40"/>
    <property type="match status" value="1"/>
</dbReference>
<feature type="repeat" description="WD" evidence="6">
    <location>
        <begin position="14"/>
        <end position="55"/>
    </location>
</feature>
<feature type="domain" description="Katanin p80 subunit C-terminal" evidence="8">
    <location>
        <begin position="772"/>
        <end position="900"/>
    </location>
</feature>
<keyword evidence="4" id="KW-0677">Repeat</keyword>
<evidence type="ECO:0000313" key="9">
    <source>
        <dbReference type="EMBL" id="KAK2955596.1"/>
    </source>
</evidence>
<feature type="compositionally biased region" description="Acidic residues" evidence="7">
    <location>
        <begin position="440"/>
        <end position="458"/>
    </location>
</feature>
<feature type="compositionally biased region" description="Acidic residues" evidence="7">
    <location>
        <begin position="344"/>
        <end position="357"/>
    </location>
</feature>
<keyword evidence="5" id="KW-0206">Cytoskeleton</keyword>
<feature type="region of interest" description="Disordered" evidence="7">
    <location>
        <begin position="648"/>
        <end position="725"/>
    </location>
</feature>
<gene>
    <name evidence="9" type="ORF">BLNAU_9455</name>
</gene>
<organism evidence="9 10">
    <name type="scientific">Blattamonas nauphoetae</name>
    <dbReference type="NCBI Taxonomy" id="2049346"/>
    <lineage>
        <taxon>Eukaryota</taxon>
        <taxon>Metamonada</taxon>
        <taxon>Preaxostyla</taxon>
        <taxon>Oxymonadida</taxon>
        <taxon>Blattamonas</taxon>
    </lineage>
</organism>
<dbReference type="Pfam" id="PF13925">
    <property type="entry name" value="Katanin_con80"/>
    <property type="match status" value="1"/>
</dbReference>
<protein>
    <submittedName>
        <fullName evidence="9">POC1 centriolar protein</fullName>
    </submittedName>
</protein>
<feature type="compositionally biased region" description="Basic and acidic residues" evidence="7">
    <location>
        <begin position="388"/>
        <end position="418"/>
    </location>
</feature>
<proteinExistence type="predicted"/>
<feature type="compositionally biased region" description="Polar residues" evidence="7">
    <location>
        <begin position="516"/>
        <end position="531"/>
    </location>
</feature>
<dbReference type="InterPro" id="IPR019775">
    <property type="entry name" value="WD40_repeat_CS"/>
</dbReference>
<dbReference type="SUPFAM" id="SSF50978">
    <property type="entry name" value="WD40 repeat-like"/>
    <property type="match status" value="1"/>
</dbReference>
<evidence type="ECO:0000313" key="10">
    <source>
        <dbReference type="Proteomes" id="UP001281761"/>
    </source>
</evidence>
<evidence type="ECO:0000256" key="7">
    <source>
        <dbReference type="SAM" id="MobiDB-lite"/>
    </source>
</evidence>
<feature type="compositionally biased region" description="Basic and acidic residues" evidence="7">
    <location>
        <begin position="648"/>
        <end position="657"/>
    </location>
</feature>
<comment type="subcellular location">
    <subcellularLocation>
        <location evidence="1">Cytoplasm</location>
        <location evidence="1">Cytoskeleton</location>
    </subcellularLocation>
</comment>
<evidence type="ECO:0000256" key="6">
    <source>
        <dbReference type="PROSITE-ProRule" id="PRU00221"/>
    </source>
</evidence>
<dbReference type="PROSITE" id="PS50294">
    <property type="entry name" value="WD_REPEATS_REGION"/>
    <property type="match status" value="5"/>
</dbReference>
<dbReference type="PROSITE" id="PS00678">
    <property type="entry name" value="WD_REPEATS_1"/>
    <property type="match status" value="1"/>
</dbReference>
<sequence length="946" mass="105536">MTIRQRGPNTRLDAQAHPGGILCVALSPLSGLIASGGDDKKTCVWTLKSMQKKGKPTVKLSGHASGVTCVAFGPDDRLIASGNFGGGLRVWDFQDEQQQSVKVFPAGHHQTCGCVSFSTDGRFLCTGSHDTSAKIWDIQTRQCLHTYKVHNGVVNNVSMSPDGKYLFTAGGDNTVSLIDLQQEKSIKTFQHNGPATCLSLHPTKTILATGSADRTAKVYDLRNFQQLCDIKQEKTIRQLQFAGNDGAVLCISSEDAIRFCTWEDPYGRGMGGKTLDRLNIPSGKVGAFQVFDEEICTVSAKDTTLTFSAVGNEHIEPWKSSQSEHKHKSGISVQGKYSDWSTGNEDDDYEESSDDDGTLNVKFMNQTYVQIDQAELEQELRKLKMKEEQKKLSEEKEDHDKTEEKEDNDKSEEPKGENESTSSSDEFEDTALNVKVNKEDDSDDIEYTKEWEDDDDEKNDDKLVTPKSDKKVDPKTDEKEGKPRERDTPSPAEESDPIPQGTRRAFVLPKKKEQKPPSTARSQGTPTNSPVPSHAPATAPSQSPQTQQETPKLIPVNTPDLSPIDFNQRAMTKQDLIALAQELNVKIPSNAFDTPLNQIRFEKKLMKIFDKQSTDQPAQLSSTIQKRESRENALAQMENLWENQLKEAKKGELRDKGPTPSEPKVQKKVKPQRVKSEPKFSNLPPPQFPKARPESPNPSPIQPKKVPQTAPKRADRAEQEQPQQPEVVFVPNIESVGVKGLINQVKRGQTELERDRTRGLDDLFVIDSITSSHKSVYDTLCHRNENVTSLVSVYRSSKMKGIIGVLDYDPEFKSDRPENSFCKDNAAIVSFFKVFLSKKSGFGGIISFSDMSRLLPNINTLLRCPNPNEVSTGAEMLKSLLETFENKLKKDESNDDEEQELHNTIHDELADTYATIEAIQPDFSTNKDIRTLLTSVHDTLSSILNY</sequence>
<dbReference type="PROSITE" id="PS50082">
    <property type="entry name" value="WD_REPEATS_2"/>
    <property type="match status" value="5"/>
</dbReference>
<evidence type="ECO:0000256" key="5">
    <source>
        <dbReference type="ARBA" id="ARBA00023212"/>
    </source>
</evidence>
<feature type="compositionally biased region" description="Basic and acidic residues" evidence="7">
    <location>
        <begin position="459"/>
        <end position="488"/>
    </location>
</feature>
<feature type="repeat" description="WD" evidence="6">
    <location>
        <begin position="60"/>
        <end position="101"/>
    </location>
</feature>
<dbReference type="InterPro" id="IPR036322">
    <property type="entry name" value="WD40_repeat_dom_sf"/>
</dbReference>
<evidence type="ECO:0000256" key="3">
    <source>
        <dbReference type="ARBA" id="ARBA00022574"/>
    </source>
</evidence>
<evidence type="ECO:0000256" key="1">
    <source>
        <dbReference type="ARBA" id="ARBA00004245"/>
    </source>
</evidence>
<keyword evidence="2" id="KW-0963">Cytoplasm</keyword>
<keyword evidence="10" id="KW-1185">Reference proteome</keyword>
<dbReference type="Pfam" id="PF00400">
    <property type="entry name" value="WD40"/>
    <property type="match status" value="5"/>
</dbReference>
<evidence type="ECO:0000256" key="2">
    <source>
        <dbReference type="ARBA" id="ARBA00022490"/>
    </source>
</evidence>
<dbReference type="PANTHER" id="PTHR19845">
    <property type="entry name" value="KATANIN P80 SUBUNIT"/>
    <property type="match status" value="1"/>
</dbReference>
<feature type="region of interest" description="Disordered" evidence="7">
    <location>
        <begin position="610"/>
        <end position="632"/>
    </location>
</feature>
<dbReference type="InterPro" id="IPR015943">
    <property type="entry name" value="WD40/YVTN_repeat-like_dom_sf"/>
</dbReference>
<dbReference type="Proteomes" id="UP001281761">
    <property type="component" value="Unassembled WGS sequence"/>
</dbReference>
<feature type="repeat" description="WD" evidence="6">
    <location>
        <begin position="147"/>
        <end position="188"/>
    </location>
</feature>
<evidence type="ECO:0000259" key="8">
    <source>
        <dbReference type="Pfam" id="PF13925"/>
    </source>
</evidence>
<feature type="repeat" description="WD" evidence="6">
    <location>
        <begin position="188"/>
        <end position="229"/>
    </location>
</feature>
<dbReference type="InterPro" id="IPR028021">
    <property type="entry name" value="Katanin_C-terminal"/>
</dbReference>
<dbReference type="EMBL" id="JARBJD010000065">
    <property type="protein sequence ID" value="KAK2955596.1"/>
    <property type="molecule type" value="Genomic_DNA"/>
</dbReference>
<name>A0ABQ9XVT7_9EUKA</name>
<comment type="caution">
    <text evidence="9">The sequence shown here is derived from an EMBL/GenBank/DDBJ whole genome shotgun (WGS) entry which is preliminary data.</text>
</comment>
<reference evidence="9 10" key="1">
    <citation type="journal article" date="2022" name="bioRxiv">
        <title>Genomics of Preaxostyla Flagellates Illuminates Evolutionary Transitions and the Path Towards Mitochondrial Loss.</title>
        <authorList>
            <person name="Novak L.V.F."/>
            <person name="Treitli S.C."/>
            <person name="Pyrih J."/>
            <person name="Halakuc P."/>
            <person name="Pipaliya S.V."/>
            <person name="Vacek V."/>
            <person name="Brzon O."/>
            <person name="Soukal P."/>
            <person name="Eme L."/>
            <person name="Dacks J.B."/>
            <person name="Karnkowska A."/>
            <person name="Elias M."/>
            <person name="Hampl V."/>
        </authorList>
    </citation>
    <scope>NUCLEOTIDE SEQUENCE [LARGE SCALE GENOMIC DNA]</scope>
    <source>
        <strain evidence="9">NAU3</strain>
        <tissue evidence="9">Gut</tissue>
    </source>
</reference>
<keyword evidence="3 6" id="KW-0853">WD repeat</keyword>
<dbReference type="SMART" id="SM00320">
    <property type="entry name" value="WD40"/>
    <property type="match status" value="6"/>
</dbReference>
<dbReference type="PANTHER" id="PTHR19845:SF0">
    <property type="entry name" value="KATANIN P80 WD40 REPEAT-CONTAINING SUBUNIT B1"/>
    <property type="match status" value="1"/>
</dbReference>
<feature type="region of interest" description="Disordered" evidence="7">
    <location>
        <begin position="388"/>
        <end position="564"/>
    </location>
</feature>
<feature type="repeat" description="WD" evidence="6">
    <location>
        <begin position="105"/>
        <end position="146"/>
    </location>
</feature>